<sequence length="320" mass="35558">MSLPQDLATVEPVPHGQTARRLDWLLLPPMLRRLIESRLGSTVVSADSAGAGFTPGFASVLTGRDGSRQFVKAASKKAQAPFADSYREEIRKLRLLPDGLPVPRLLWSHEDDLWVVIGLEYVDAPNPARPWARAELDACLDSLEALADRLTPPPPGLDPAAFAEDFETFRTGWAYVREHSPDWPHLEEAAALADRMDEVTRGDTLVHTDGRDDNFLLPAGGPALLCDWNWPVVGAAWIDTVLLLISAYGDGLDADAVLAERRLTRDVDPDHVDVLLALVCGYMLECRDRPVPNSSPYLRVHARWYSEVSWAWLAQRRGWS</sequence>
<evidence type="ECO:0000259" key="1">
    <source>
        <dbReference type="Pfam" id="PF01636"/>
    </source>
</evidence>
<dbReference type="EMBL" id="JAIEZQ010000003">
    <property type="protein sequence ID" value="MBY9076760.1"/>
    <property type="molecule type" value="Genomic_DNA"/>
</dbReference>
<name>A0ABS7RNY0_9ACTN</name>
<evidence type="ECO:0000313" key="3">
    <source>
        <dbReference type="Proteomes" id="UP000754710"/>
    </source>
</evidence>
<dbReference type="SUPFAM" id="SSF56112">
    <property type="entry name" value="Protein kinase-like (PK-like)"/>
    <property type="match status" value="1"/>
</dbReference>
<evidence type="ECO:0000313" key="2">
    <source>
        <dbReference type="EMBL" id="MBY9076760.1"/>
    </source>
</evidence>
<dbReference type="Proteomes" id="UP000754710">
    <property type="component" value="Unassembled WGS sequence"/>
</dbReference>
<gene>
    <name evidence="2" type="ORF">K1X13_18165</name>
</gene>
<keyword evidence="3" id="KW-1185">Reference proteome</keyword>
<dbReference type="RefSeq" id="WP_221026545.1">
    <property type="nucleotide sequence ID" value="NZ_JAIEZQ010000003.1"/>
</dbReference>
<dbReference type="InterPro" id="IPR011009">
    <property type="entry name" value="Kinase-like_dom_sf"/>
</dbReference>
<proteinExistence type="predicted"/>
<accession>A0ABS7RNY0</accession>
<dbReference type="InterPro" id="IPR002575">
    <property type="entry name" value="Aminoglycoside_PTrfase"/>
</dbReference>
<dbReference type="Pfam" id="PF01636">
    <property type="entry name" value="APH"/>
    <property type="match status" value="1"/>
</dbReference>
<comment type="caution">
    <text evidence="2">The sequence shown here is derived from an EMBL/GenBank/DDBJ whole genome shotgun (WGS) entry which is preliminary data.</text>
</comment>
<protein>
    <recommendedName>
        <fullName evidence="1">Aminoglycoside phosphotransferase domain-containing protein</fullName>
    </recommendedName>
</protein>
<reference evidence="2 3" key="1">
    <citation type="submission" date="2021-08" db="EMBL/GenBank/DDBJ databases">
        <title>Nocardioides bacterium WL0053 sp. nov., isolated from the sediment.</title>
        <authorList>
            <person name="Wang L."/>
            <person name="Zhang D."/>
            <person name="Zhang A."/>
        </authorList>
    </citation>
    <scope>NUCLEOTIDE SEQUENCE [LARGE SCALE GENOMIC DNA]</scope>
    <source>
        <strain evidence="2 3">WL0053</strain>
    </source>
</reference>
<feature type="domain" description="Aminoglycoside phosphotransferase" evidence="1">
    <location>
        <begin position="80"/>
        <end position="256"/>
    </location>
</feature>
<organism evidence="2 3">
    <name type="scientific">Nocardioides jiangsuensis</name>
    <dbReference type="NCBI Taxonomy" id="2866161"/>
    <lineage>
        <taxon>Bacteria</taxon>
        <taxon>Bacillati</taxon>
        <taxon>Actinomycetota</taxon>
        <taxon>Actinomycetes</taxon>
        <taxon>Propionibacteriales</taxon>
        <taxon>Nocardioidaceae</taxon>
        <taxon>Nocardioides</taxon>
    </lineage>
</organism>